<reference evidence="4 5" key="1">
    <citation type="submission" date="2022-03" db="EMBL/GenBank/DDBJ databases">
        <title>Novel taxa within the pig intestine.</title>
        <authorList>
            <person name="Wylensek D."/>
            <person name="Bishof K."/>
            <person name="Afrizal A."/>
            <person name="Clavel T."/>
        </authorList>
    </citation>
    <scope>NUCLEOTIDE SEQUENCE [LARGE SCALE GENOMIC DNA]</scope>
    <source>
        <strain evidence="4 5">CLA-KB-P66</strain>
    </source>
</reference>
<feature type="domain" description="VOC" evidence="3">
    <location>
        <begin position="4"/>
        <end position="133"/>
    </location>
</feature>
<dbReference type="InterPro" id="IPR029068">
    <property type="entry name" value="Glyas_Bleomycin-R_OHBP_Dase"/>
</dbReference>
<dbReference type="Gene3D" id="3.10.180.10">
    <property type="entry name" value="2,3-Dihydroxybiphenyl 1,2-Dioxygenase, domain 1"/>
    <property type="match status" value="1"/>
</dbReference>
<dbReference type="PANTHER" id="PTHR43048">
    <property type="entry name" value="METHYLMALONYL-COA EPIMERASE"/>
    <property type="match status" value="1"/>
</dbReference>
<dbReference type="InterPro" id="IPR051785">
    <property type="entry name" value="MMCE/EMCE_epimerase"/>
</dbReference>
<sequence>MLKKIDHLGIAVKSIEEALPYYEKILGLKCEGVEEVPSQKVKTAFFTIGGVHLELLEPTSEDSPIAKFLEKNPRGGIHHLAFFTDSVPEELERVKAEGAQLIDQTPRPGAHHKEIAFLHPKSTAGILTEFCQDAKGGCGCGCK</sequence>
<dbReference type="PROSITE" id="PS51819">
    <property type="entry name" value="VOC"/>
    <property type="match status" value="1"/>
</dbReference>
<evidence type="ECO:0000313" key="4">
    <source>
        <dbReference type="EMBL" id="MDX8415747.1"/>
    </source>
</evidence>
<comment type="similarity">
    <text evidence="1">Belongs to the methylmalonyl-CoA epimerase family.</text>
</comment>
<dbReference type="EMBL" id="JALBUT010000006">
    <property type="protein sequence ID" value="MDX8415747.1"/>
    <property type="molecule type" value="Genomic_DNA"/>
</dbReference>
<dbReference type="Proteomes" id="UP001275932">
    <property type="component" value="Unassembled WGS sequence"/>
</dbReference>
<evidence type="ECO:0000256" key="1">
    <source>
        <dbReference type="ARBA" id="ARBA00009308"/>
    </source>
</evidence>
<keyword evidence="4" id="KW-0413">Isomerase</keyword>
<dbReference type="RefSeq" id="WP_370397196.1">
    <property type="nucleotide sequence ID" value="NZ_JALBUT010000006.1"/>
</dbReference>
<keyword evidence="5" id="KW-1185">Reference proteome</keyword>
<accession>A0ABU4WGQ9</accession>
<proteinExistence type="inferred from homology"/>
<evidence type="ECO:0000259" key="3">
    <source>
        <dbReference type="PROSITE" id="PS51819"/>
    </source>
</evidence>
<evidence type="ECO:0000256" key="2">
    <source>
        <dbReference type="ARBA" id="ARBA00022723"/>
    </source>
</evidence>
<dbReference type="PANTHER" id="PTHR43048:SF3">
    <property type="entry name" value="METHYLMALONYL-COA EPIMERASE, MITOCHONDRIAL"/>
    <property type="match status" value="1"/>
</dbReference>
<dbReference type="InterPro" id="IPR037523">
    <property type="entry name" value="VOC_core"/>
</dbReference>
<dbReference type="CDD" id="cd07249">
    <property type="entry name" value="MMCE"/>
    <property type="match status" value="1"/>
</dbReference>
<dbReference type="InterPro" id="IPR017515">
    <property type="entry name" value="MeMalonyl-CoA_epimerase"/>
</dbReference>
<dbReference type="GO" id="GO:0004493">
    <property type="term" value="F:methylmalonyl-CoA epimerase activity"/>
    <property type="evidence" value="ECO:0007669"/>
    <property type="project" value="UniProtKB-EC"/>
</dbReference>
<dbReference type="EC" id="5.1.99.1" evidence="4"/>
<dbReference type="Pfam" id="PF13669">
    <property type="entry name" value="Glyoxalase_4"/>
    <property type="match status" value="1"/>
</dbReference>
<dbReference type="NCBIfam" id="TIGR03081">
    <property type="entry name" value="metmalonyl_epim"/>
    <property type="match status" value="1"/>
</dbReference>
<comment type="caution">
    <text evidence="4">The sequence shown here is derived from an EMBL/GenBank/DDBJ whole genome shotgun (WGS) entry which is preliminary data.</text>
</comment>
<gene>
    <name evidence="4" type="primary">mce</name>
    <name evidence="4" type="ORF">MOX91_06100</name>
</gene>
<keyword evidence="2" id="KW-0479">Metal-binding</keyword>
<protein>
    <submittedName>
        <fullName evidence="4">Methylmalonyl-CoA epimerase</fullName>
        <ecNumber evidence="4">5.1.99.1</ecNumber>
    </submittedName>
</protein>
<organism evidence="4 5">
    <name type="scientific">Intestinicryptomonas porci</name>
    <dbReference type="NCBI Taxonomy" id="2926320"/>
    <lineage>
        <taxon>Bacteria</taxon>
        <taxon>Pseudomonadati</taxon>
        <taxon>Verrucomicrobiota</taxon>
        <taxon>Opitutia</taxon>
        <taxon>Opitutales</taxon>
        <taxon>Intestinicryptomonaceae</taxon>
        <taxon>Intestinicryptomonas</taxon>
    </lineage>
</organism>
<evidence type="ECO:0000313" key="5">
    <source>
        <dbReference type="Proteomes" id="UP001275932"/>
    </source>
</evidence>
<dbReference type="SUPFAM" id="SSF54593">
    <property type="entry name" value="Glyoxalase/Bleomycin resistance protein/Dihydroxybiphenyl dioxygenase"/>
    <property type="match status" value="1"/>
</dbReference>
<name>A0ABU4WGQ9_9BACT</name>